<dbReference type="Pfam" id="PF08811">
    <property type="entry name" value="DUF1800"/>
    <property type="match status" value="1"/>
</dbReference>
<sequence>MGKLGLVKARHLVSRTGMGAEWATIQRYKNLTMNDAVAHTLSYVDYTLPRPPRTSSWTKTVGNRKSVSRQRNMMRMSKNEGAALQTWWANHMLTTKTPFLERMTLFWSNHFPSTIAGTKQPSALYHQNVMLRKNALGNYGNMLMAVSKDPAMLIYLDGYSNIKDDPNENFAREVLELFTMGGTVYYSENDIKNAARAFTGWSIDDRTGKFINRPEQHDTGVKTFMGKRGNFNGDDILKILLQHPRTAETIAEKMWKEFINTSRPNPGYTRKWAHIFRTSNYDIKTLLTAVLTSDVFWHPANMGGLIKSPVELAIGTMRTLPYRLRKNNLAHNLSLMGQSLFAQPSVKGWDGGESWISTQSLMRRSGLMTNLTRGNLRGKHDPLFMRHMPECSDEELMAWLIPVKPLHPLPTQPGRQRLVRALVLDPAYQVS</sequence>
<dbReference type="InterPro" id="IPR014917">
    <property type="entry name" value="DUF1800"/>
</dbReference>
<evidence type="ECO:0000313" key="2">
    <source>
        <dbReference type="Proteomes" id="UP000245506"/>
    </source>
</evidence>
<accession>A0A317C5K6</accession>
<protein>
    <submittedName>
        <fullName evidence="1">DUF1800 domain-containing protein</fullName>
    </submittedName>
</protein>
<dbReference type="Proteomes" id="UP000245506">
    <property type="component" value="Unassembled WGS sequence"/>
</dbReference>
<keyword evidence="2" id="KW-1185">Reference proteome</keyword>
<name>A0A317C5K6_9GAMM</name>
<dbReference type="EMBL" id="QGKL01000042">
    <property type="protein sequence ID" value="PWQ93945.1"/>
    <property type="molecule type" value="Genomic_DNA"/>
</dbReference>
<dbReference type="OrthoDB" id="9772295at2"/>
<gene>
    <name evidence="1" type="ORF">DKT75_20320</name>
</gene>
<dbReference type="AlphaFoldDB" id="A0A317C5K6"/>
<organism evidence="1 2">
    <name type="scientific">Leucothrix arctica</name>
    <dbReference type="NCBI Taxonomy" id="1481894"/>
    <lineage>
        <taxon>Bacteria</taxon>
        <taxon>Pseudomonadati</taxon>
        <taxon>Pseudomonadota</taxon>
        <taxon>Gammaproteobacteria</taxon>
        <taxon>Thiotrichales</taxon>
        <taxon>Thiotrichaceae</taxon>
        <taxon>Leucothrix</taxon>
    </lineage>
</organism>
<evidence type="ECO:0000313" key="1">
    <source>
        <dbReference type="EMBL" id="PWQ93945.1"/>
    </source>
</evidence>
<dbReference type="RefSeq" id="WP_109826436.1">
    <property type="nucleotide sequence ID" value="NZ_QGKL01000042.1"/>
</dbReference>
<comment type="caution">
    <text evidence="1">The sequence shown here is derived from an EMBL/GenBank/DDBJ whole genome shotgun (WGS) entry which is preliminary data.</text>
</comment>
<proteinExistence type="predicted"/>
<reference evidence="1 2" key="1">
    <citation type="submission" date="2018-05" db="EMBL/GenBank/DDBJ databases">
        <title>Leucothrix arctica sp. nov., isolated from Arctic seawater.</title>
        <authorList>
            <person name="Choi A."/>
            <person name="Baek K."/>
        </authorList>
    </citation>
    <scope>NUCLEOTIDE SEQUENCE [LARGE SCALE GENOMIC DNA]</scope>
    <source>
        <strain evidence="1 2">IMCC9719</strain>
    </source>
</reference>